<proteinExistence type="predicted"/>
<dbReference type="EMBL" id="VTUU01000002">
    <property type="protein sequence ID" value="KAA1174820.1"/>
    <property type="molecule type" value="Genomic_DNA"/>
</dbReference>
<evidence type="ECO:0000313" key="4">
    <source>
        <dbReference type="Proteomes" id="UP000323161"/>
    </source>
</evidence>
<evidence type="ECO:0000259" key="2">
    <source>
        <dbReference type="PROSITE" id="PS50234"/>
    </source>
</evidence>
<feature type="transmembrane region" description="Helical" evidence="1">
    <location>
        <begin position="6"/>
        <end position="22"/>
    </location>
</feature>
<keyword evidence="1" id="KW-0472">Membrane</keyword>
<organism evidence="3 4">
    <name type="scientific">Marinobacter salinexigens</name>
    <dbReference type="NCBI Taxonomy" id="2919747"/>
    <lineage>
        <taxon>Bacteria</taxon>
        <taxon>Pseudomonadati</taxon>
        <taxon>Pseudomonadota</taxon>
        <taxon>Gammaproteobacteria</taxon>
        <taxon>Pseudomonadales</taxon>
        <taxon>Marinobacteraceae</taxon>
        <taxon>Marinobacter</taxon>
    </lineage>
</organism>
<protein>
    <submittedName>
        <fullName evidence="3">VWA domain-containing protein</fullName>
    </submittedName>
</protein>
<evidence type="ECO:0000313" key="3">
    <source>
        <dbReference type="EMBL" id="KAA1174820.1"/>
    </source>
</evidence>
<accession>A0A5B0VJB8</accession>
<dbReference type="InterPro" id="IPR050768">
    <property type="entry name" value="UPF0353/GerABKA_families"/>
</dbReference>
<evidence type="ECO:0000256" key="1">
    <source>
        <dbReference type="SAM" id="Phobius"/>
    </source>
</evidence>
<comment type="caution">
    <text evidence="3">The sequence shown here is derived from an EMBL/GenBank/DDBJ whole genome shotgun (WGS) entry which is preliminary data.</text>
</comment>
<keyword evidence="1" id="KW-1133">Transmembrane helix</keyword>
<dbReference type="Gene3D" id="3.40.50.410">
    <property type="entry name" value="von Willebrand factor, type A domain"/>
    <property type="match status" value="1"/>
</dbReference>
<dbReference type="Pfam" id="PF00092">
    <property type="entry name" value="VWA"/>
    <property type="match status" value="1"/>
</dbReference>
<dbReference type="SMART" id="SM00327">
    <property type="entry name" value="VWA"/>
    <property type="match status" value="1"/>
</dbReference>
<dbReference type="Proteomes" id="UP000323161">
    <property type="component" value="Unassembled WGS sequence"/>
</dbReference>
<dbReference type="PANTHER" id="PTHR22550:SF18">
    <property type="entry name" value="VWFA DOMAIN-CONTAINING PROTEIN"/>
    <property type="match status" value="1"/>
</dbReference>
<feature type="transmembrane region" description="Helical" evidence="1">
    <location>
        <begin position="303"/>
        <end position="325"/>
    </location>
</feature>
<dbReference type="SUPFAM" id="SSF53300">
    <property type="entry name" value="vWA-like"/>
    <property type="match status" value="1"/>
</dbReference>
<dbReference type="AlphaFoldDB" id="A0A5B0VJB8"/>
<gene>
    <name evidence="3" type="ORF">FWJ25_05415</name>
</gene>
<dbReference type="PROSITE" id="PS50234">
    <property type="entry name" value="VWFA"/>
    <property type="match status" value="1"/>
</dbReference>
<dbReference type="InterPro" id="IPR036465">
    <property type="entry name" value="vWFA_dom_sf"/>
</dbReference>
<dbReference type="CDD" id="cd01467">
    <property type="entry name" value="vWA_BatA_type"/>
    <property type="match status" value="1"/>
</dbReference>
<sequence length="352" mass="38903">MLNLAYPWLLLLTVIPLLLYWWRSHRQAVDAPVLPMGHWLSDLPGVSHRGNATPLWRQLLLLLGWCLLVLALARPQHVGEQVQLPVTGRDLMLLVDISPSMDEQDMVVQGRSINRLQAVKVVLDDFITRRQGDRLGLILFGTEPYVQAPLTFDLKTVKTLLTEAGLGMAGRATAIGDAVGLSIKRLRDRPQDQRVAILLTDGANTAGEITPDKATEIAKAAGVRLYTIGIGAESMIQSGFLGSRRVNPSRDLDEALLTRMAEQTGGQYFRARSLPELEMIYESINQLEPIELEGKFYRPVTELFVWPAGAAGILWLMFLLGRFIVAVREKRETRGGSRGHSPGQSVEGGLDG</sequence>
<dbReference type="PANTHER" id="PTHR22550">
    <property type="entry name" value="SPORE GERMINATION PROTEIN"/>
    <property type="match status" value="1"/>
</dbReference>
<dbReference type="RefSeq" id="WP_149599242.1">
    <property type="nucleotide sequence ID" value="NZ_VTUU01000002.1"/>
</dbReference>
<feature type="domain" description="VWFA" evidence="2">
    <location>
        <begin position="90"/>
        <end position="284"/>
    </location>
</feature>
<reference evidence="3 4" key="1">
    <citation type="submission" date="2019-08" db="EMBL/GenBank/DDBJ databases">
        <title>Marinobacter ZYF650 sp. nov., a marine bacterium isolated from seawater of the Mariana trench.</title>
        <authorList>
            <person name="Ahmad W."/>
        </authorList>
    </citation>
    <scope>NUCLEOTIDE SEQUENCE [LARGE SCALE GENOMIC DNA]</scope>
    <source>
        <strain evidence="3 4">ZYF650</strain>
    </source>
</reference>
<keyword evidence="1" id="KW-0812">Transmembrane</keyword>
<feature type="transmembrane region" description="Helical" evidence="1">
    <location>
        <begin position="55"/>
        <end position="73"/>
    </location>
</feature>
<dbReference type="InterPro" id="IPR002035">
    <property type="entry name" value="VWF_A"/>
</dbReference>
<name>A0A5B0VJB8_9GAMM</name>
<dbReference type="InterPro" id="IPR033881">
    <property type="entry name" value="vWA_BatA_type"/>
</dbReference>
<keyword evidence="4" id="KW-1185">Reference proteome</keyword>